<comment type="caution">
    <text evidence="1">The sequence shown here is derived from an EMBL/GenBank/DDBJ whole genome shotgun (WGS) entry which is preliminary data.</text>
</comment>
<dbReference type="Proteomes" id="UP001153678">
    <property type="component" value="Unassembled WGS sequence"/>
</dbReference>
<reference evidence="1" key="1">
    <citation type="submission" date="2022-08" db="EMBL/GenBank/DDBJ databases">
        <authorList>
            <person name="Kallberg Y."/>
            <person name="Tangrot J."/>
            <person name="Rosling A."/>
        </authorList>
    </citation>
    <scope>NUCLEOTIDE SEQUENCE</scope>
    <source>
        <strain evidence="1">Wild A</strain>
    </source>
</reference>
<name>A0A9W4SI42_9GLOM</name>
<accession>A0A9W4SI42</accession>
<evidence type="ECO:0000313" key="1">
    <source>
        <dbReference type="EMBL" id="CAI2167843.1"/>
    </source>
</evidence>
<sequence length="69" mass="8544">MSQHLLTGLPTESSNIQHWEQHVIKFWISQKELLGLHDMVYKRLEYNRRFLGICHVYHEYNVYVYQEHR</sequence>
<dbReference type="AlphaFoldDB" id="A0A9W4SI42"/>
<dbReference type="EMBL" id="CAMKVN010000429">
    <property type="protein sequence ID" value="CAI2167843.1"/>
    <property type="molecule type" value="Genomic_DNA"/>
</dbReference>
<protein>
    <submittedName>
        <fullName evidence="1">17979_t:CDS:1</fullName>
    </submittedName>
</protein>
<keyword evidence="2" id="KW-1185">Reference proteome</keyword>
<proteinExistence type="predicted"/>
<organism evidence="1 2">
    <name type="scientific">Funneliformis geosporum</name>
    <dbReference type="NCBI Taxonomy" id="1117311"/>
    <lineage>
        <taxon>Eukaryota</taxon>
        <taxon>Fungi</taxon>
        <taxon>Fungi incertae sedis</taxon>
        <taxon>Mucoromycota</taxon>
        <taxon>Glomeromycotina</taxon>
        <taxon>Glomeromycetes</taxon>
        <taxon>Glomerales</taxon>
        <taxon>Glomeraceae</taxon>
        <taxon>Funneliformis</taxon>
    </lineage>
</organism>
<gene>
    <name evidence="1" type="ORF">FWILDA_LOCUS3283</name>
</gene>
<evidence type="ECO:0000313" key="2">
    <source>
        <dbReference type="Proteomes" id="UP001153678"/>
    </source>
</evidence>